<reference evidence="2 3" key="1">
    <citation type="journal article" date="2016" name="Nat. Commun.">
        <title>Thousands of microbial genomes shed light on interconnected biogeochemical processes in an aquifer system.</title>
        <authorList>
            <person name="Anantharaman K."/>
            <person name="Brown C.T."/>
            <person name="Hug L.A."/>
            <person name="Sharon I."/>
            <person name="Castelle C.J."/>
            <person name="Probst A.J."/>
            <person name="Thomas B.C."/>
            <person name="Singh A."/>
            <person name="Wilkins M.J."/>
            <person name="Karaoz U."/>
            <person name="Brodie E.L."/>
            <person name="Williams K.H."/>
            <person name="Hubbard S.S."/>
            <person name="Banfield J.F."/>
        </authorList>
    </citation>
    <scope>NUCLEOTIDE SEQUENCE [LARGE SCALE GENOMIC DNA]</scope>
</reference>
<feature type="transmembrane region" description="Helical" evidence="1">
    <location>
        <begin position="6"/>
        <end position="27"/>
    </location>
</feature>
<dbReference type="EMBL" id="MHBZ01000009">
    <property type="protein sequence ID" value="OGY11927.1"/>
    <property type="molecule type" value="Genomic_DNA"/>
</dbReference>
<sequence length="116" mass="12503">MNPLSLIVTTTVLVIGAGGVLIFGDFFPTKNNNKVLNATTNVGSVNNLIKNKVDQKEETGIKKAKSIIDDIVENIIESPILAPIVNTQKEVKQTVDTVKSLPVDQRNAICTQICGQ</sequence>
<organism evidence="2 3">
    <name type="scientific">Candidatus Blackburnbacteria bacterium RIFCSPHIGHO2_02_FULL_44_20</name>
    <dbReference type="NCBI Taxonomy" id="1797516"/>
    <lineage>
        <taxon>Bacteria</taxon>
        <taxon>Candidatus Blackburniibacteriota</taxon>
    </lineage>
</organism>
<dbReference type="AlphaFoldDB" id="A0A1G1V9D2"/>
<evidence type="ECO:0000313" key="3">
    <source>
        <dbReference type="Proteomes" id="UP000178319"/>
    </source>
</evidence>
<name>A0A1G1V9D2_9BACT</name>
<accession>A0A1G1V9D2</accession>
<keyword evidence="1" id="KW-0472">Membrane</keyword>
<evidence type="ECO:0000256" key="1">
    <source>
        <dbReference type="SAM" id="Phobius"/>
    </source>
</evidence>
<comment type="caution">
    <text evidence="2">The sequence shown here is derived from an EMBL/GenBank/DDBJ whole genome shotgun (WGS) entry which is preliminary data.</text>
</comment>
<dbReference type="Proteomes" id="UP000178319">
    <property type="component" value="Unassembled WGS sequence"/>
</dbReference>
<evidence type="ECO:0000313" key="2">
    <source>
        <dbReference type="EMBL" id="OGY11927.1"/>
    </source>
</evidence>
<protein>
    <submittedName>
        <fullName evidence="2">Uncharacterized protein</fullName>
    </submittedName>
</protein>
<keyword evidence="1" id="KW-1133">Transmembrane helix</keyword>
<keyword evidence="1" id="KW-0812">Transmembrane</keyword>
<dbReference type="STRING" id="1797516.A3D26_02970"/>
<proteinExistence type="predicted"/>
<gene>
    <name evidence="2" type="ORF">A3D26_02970</name>
</gene>